<dbReference type="SMART" id="SM00066">
    <property type="entry name" value="GAL4"/>
    <property type="match status" value="1"/>
</dbReference>
<dbReference type="GO" id="GO:0006351">
    <property type="term" value="P:DNA-templated transcription"/>
    <property type="evidence" value="ECO:0007669"/>
    <property type="project" value="InterPro"/>
</dbReference>
<dbReference type="GO" id="GO:0001080">
    <property type="term" value="P:nitrogen catabolite activation of transcription from RNA polymerase II promoter"/>
    <property type="evidence" value="ECO:0007669"/>
    <property type="project" value="TreeGrafter"/>
</dbReference>
<dbReference type="GO" id="GO:0005634">
    <property type="term" value="C:nucleus"/>
    <property type="evidence" value="ECO:0007669"/>
    <property type="project" value="TreeGrafter"/>
</dbReference>
<name>A0AAD7KFB1_9AGAR</name>
<feature type="compositionally biased region" description="Polar residues" evidence="3">
    <location>
        <begin position="84"/>
        <end position="101"/>
    </location>
</feature>
<proteinExistence type="predicted"/>
<dbReference type="CDD" id="cd12148">
    <property type="entry name" value="fungal_TF_MHR"/>
    <property type="match status" value="1"/>
</dbReference>
<dbReference type="AlphaFoldDB" id="A0AAD7KFB1"/>
<dbReference type="EMBL" id="JARJLG010000002">
    <property type="protein sequence ID" value="KAJ7783536.1"/>
    <property type="molecule type" value="Genomic_DNA"/>
</dbReference>
<dbReference type="PANTHER" id="PTHR31668:SF10">
    <property type="entry name" value="ZN(II)2CYS6 TRANSCRIPTION FACTOR (EUROFUNG)"/>
    <property type="match status" value="1"/>
</dbReference>
<dbReference type="InterPro" id="IPR007219">
    <property type="entry name" value="XnlR_reg_dom"/>
</dbReference>
<dbReference type="Pfam" id="PF00172">
    <property type="entry name" value="Zn_clus"/>
    <property type="match status" value="1"/>
</dbReference>
<keyword evidence="1" id="KW-0479">Metal-binding</keyword>
<accession>A0AAD7KFB1</accession>
<dbReference type="PROSITE" id="PS50048">
    <property type="entry name" value="ZN2_CY6_FUNGAL_2"/>
    <property type="match status" value="1"/>
</dbReference>
<gene>
    <name evidence="5" type="ORF">DFH07DRAFT_190405</name>
</gene>
<dbReference type="PANTHER" id="PTHR31668">
    <property type="entry name" value="GLUCOSE TRANSPORT TRANSCRIPTION REGULATOR RGT1-RELATED-RELATED"/>
    <property type="match status" value="1"/>
</dbReference>
<dbReference type="InterPro" id="IPR001138">
    <property type="entry name" value="Zn2Cys6_DnaBD"/>
</dbReference>
<organism evidence="5 6">
    <name type="scientific">Mycena maculata</name>
    <dbReference type="NCBI Taxonomy" id="230809"/>
    <lineage>
        <taxon>Eukaryota</taxon>
        <taxon>Fungi</taxon>
        <taxon>Dikarya</taxon>
        <taxon>Basidiomycota</taxon>
        <taxon>Agaricomycotina</taxon>
        <taxon>Agaricomycetes</taxon>
        <taxon>Agaricomycetidae</taxon>
        <taxon>Agaricales</taxon>
        <taxon>Marasmiineae</taxon>
        <taxon>Mycenaceae</taxon>
        <taxon>Mycena</taxon>
    </lineage>
</organism>
<dbReference type="InterPro" id="IPR050797">
    <property type="entry name" value="Carb_Metab_Trans_Reg"/>
</dbReference>
<dbReference type="GO" id="GO:0008270">
    <property type="term" value="F:zinc ion binding"/>
    <property type="evidence" value="ECO:0007669"/>
    <property type="project" value="InterPro"/>
</dbReference>
<comment type="caution">
    <text evidence="5">The sequence shown here is derived from an EMBL/GenBank/DDBJ whole genome shotgun (WGS) entry which is preliminary data.</text>
</comment>
<dbReference type="GO" id="GO:0003677">
    <property type="term" value="F:DNA binding"/>
    <property type="evidence" value="ECO:0007669"/>
    <property type="project" value="InterPro"/>
</dbReference>
<feature type="compositionally biased region" description="Polar residues" evidence="3">
    <location>
        <begin position="1"/>
        <end position="22"/>
    </location>
</feature>
<feature type="domain" description="Zn(2)-C6 fungal-type" evidence="4">
    <location>
        <begin position="33"/>
        <end position="65"/>
    </location>
</feature>
<reference evidence="5" key="1">
    <citation type="submission" date="2023-03" db="EMBL/GenBank/DDBJ databases">
        <title>Massive genome expansion in bonnet fungi (Mycena s.s.) driven by repeated elements and novel gene families across ecological guilds.</title>
        <authorList>
            <consortium name="Lawrence Berkeley National Laboratory"/>
            <person name="Harder C.B."/>
            <person name="Miyauchi S."/>
            <person name="Viragh M."/>
            <person name="Kuo A."/>
            <person name="Thoen E."/>
            <person name="Andreopoulos B."/>
            <person name="Lu D."/>
            <person name="Skrede I."/>
            <person name="Drula E."/>
            <person name="Henrissat B."/>
            <person name="Morin E."/>
            <person name="Kohler A."/>
            <person name="Barry K."/>
            <person name="LaButti K."/>
            <person name="Morin E."/>
            <person name="Salamov A."/>
            <person name="Lipzen A."/>
            <person name="Mereny Z."/>
            <person name="Hegedus B."/>
            <person name="Baldrian P."/>
            <person name="Stursova M."/>
            <person name="Weitz H."/>
            <person name="Taylor A."/>
            <person name="Grigoriev I.V."/>
            <person name="Nagy L.G."/>
            <person name="Martin F."/>
            <person name="Kauserud H."/>
        </authorList>
    </citation>
    <scope>NUCLEOTIDE SEQUENCE</scope>
    <source>
        <strain evidence="5">CBHHK188m</strain>
    </source>
</reference>
<sequence>MSRNPSQPPSDASSTQGVQVQLSRPFRSRKNRPCDGCRRAKSRCAIPQGGPPCVECQQMNKQCTFDELPPERKKTKPPPSPTTNLNHIASTPSSSHLTVDSPSPGKVKRPRSPDDGSAALQALSYAAAQEKRLRIGESEPMSLDLSISRSLDPHVITTLLTDDLLPIGTRQAGPDDTPLSETPHIRQISSDRSKPQYIIFTKRRSGPNVNAGKKQLTILKICMSLLDPPPSEDSLIDIYLGLSNPAFPIVFLPPDERPLDSLLHSRLCLTALNHCRHYRSSIASIRSIIHNSAEDVGQDPSRLSSISAAVLDLSGRPVMDPEANYLLLARTIAQAQLLGLHIDPASWHIPSWEKDLRRNLWWALRIHDAWMSFLNSRPSHIQADNHSIPIPDIIGVVSPSNSLHAPDNVHSPQSFILLCRLSLLCSRLQSQVCTLASSTLVPAERLAKVKAIEDDTQILLVEVRRDETGRGSASSGVASLFTCLLGFRCMLRRISIELSIGLGSPFTPDPATLEIYAEAVDYVCDLDGRAFDGFWLNYIGHILSSLTSSLIRLSLATSTLPSVPGSPQRTPFTIQASPRTMPLTMLCRLQRALQAAKREYFWDLADAALSRAESVANCLKTSSEYTNVVAALKGKYEAEPPLRPNGDFNEPKPNGVQDNRTPIDHYGWNIDLNAFGLEWSGADSGLTGMWGAAAAGESHIIQSSILPMYTD</sequence>
<dbReference type="CDD" id="cd00067">
    <property type="entry name" value="GAL4"/>
    <property type="match status" value="1"/>
</dbReference>
<evidence type="ECO:0000259" key="4">
    <source>
        <dbReference type="PROSITE" id="PS50048"/>
    </source>
</evidence>
<evidence type="ECO:0000256" key="3">
    <source>
        <dbReference type="SAM" id="MobiDB-lite"/>
    </source>
</evidence>
<protein>
    <recommendedName>
        <fullName evidence="4">Zn(2)-C6 fungal-type domain-containing protein</fullName>
    </recommendedName>
</protein>
<evidence type="ECO:0000256" key="2">
    <source>
        <dbReference type="ARBA" id="ARBA00023242"/>
    </source>
</evidence>
<evidence type="ECO:0000256" key="1">
    <source>
        <dbReference type="ARBA" id="ARBA00022723"/>
    </source>
</evidence>
<dbReference type="InterPro" id="IPR036864">
    <property type="entry name" value="Zn2-C6_fun-type_DNA-bd_sf"/>
</dbReference>
<dbReference type="Proteomes" id="UP001215280">
    <property type="component" value="Unassembled WGS sequence"/>
</dbReference>
<evidence type="ECO:0000313" key="6">
    <source>
        <dbReference type="Proteomes" id="UP001215280"/>
    </source>
</evidence>
<dbReference type="SUPFAM" id="SSF57701">
    <property type="entry name" value="Zn2/Cys6 DNA-binding domain"/>
    <property type="match status" value="1"/>
</dbReference>
<dbReference type="Gene3D" id="4.10.240.10">
    <property type="entry name" value="Zn(2)-C6 fungal-type DNA-binding domain"/>
    <property type="match status" value="1"/>
</dbReference>
<dbReference type="PROSITE" id="PS00463">
    <property type="entry name" value="ZN2_CY6_FUNGAL_1"/>
    <property type="match status" value="1"/>
</dbReference>
<feature type="region of interest" description="Disordered" evidence="3">
    <location>
        <begin position="67"/>
        <end position="117"/>
    </location>
</feature>
<dbReference type="SMART" id="SM00906">
    <property type="entry name" value="Fungal_trans"/>
    <property type="match status" value="1"/>
</dbReference>
<evidence type="ECO:0000313" key="5">
    <source>
        <dbReference type="EMBL" id="KAJ7783536.1"/>
    </source>
</evidence>
<dbReference type="Pfam" id="PF04082">
    <property type="entry name" value="Fungal_trans"/>
    <property type="match status" value="1"/>
</dbReference>
<feature type="region of interest" description="Disordered" evidence="3">
    <location>
        <begin position="1"/>
        <end position="52"/>
    </location>
</feature>
<keyword evidence="6" id="KW-1185">Reference proteome</keyword>
<dbReference type="GO" id="GO:0000981">
    <property type="term" value="F:DNA-binding transcription factor activity, RNA polymerase II-specific"/>
    <property type="evidence" value="ECO:0007669"/>
    <property type="project" value="InterPro"/>
</dbReference>
<keyword evidence="2" id="KW-0539">Nucleus</keyword>